<accession>A0A7T8GNF4</accession>
<keyword evidence="2" id="KW-1185">Reference proteome</keyword>
<feature type="non-terminal residue" evidence="1">
    <location>
        <position position="51"/>
    </location>
</feature>
<evidence type="ECO:0000313" key="2">
    <source>
        <dbReference type="Proteomes" id="UP000595437"/>
    </source>
</evidence>
<gene>
    <name evidence="1" type="ORF">FKW44_023071</name>
</gene>
<evidence type="ECO:0000313" key="1">
    <source>
        <dbReference type="EMBL" id="QQP34984.1"/>
    </source>
</evidence>
<protein>
    <submittedName>
        <fullName evidence="1">SET and MYND domaincontaining protein 4like</fullName>
    </submittedName>
</protein>
<sequence length="51" mass="6029">EVVIAERPYVTVLYDEFASNHCQFLLCQVHTRMNSLVKECKRCRQVCDDTH</sequence>
<dbReference type="EMBL" id="CP045906">
    <property type="protein sequence ID" value="QQP34984.1"/>
    <property type="molecule type" value="Genomic_DNA"/>
</dbReference>
<proteinExistence type="predicted"/>
<name>A0A7T8GNF4_CALRO</name>
<dbReference type="Proteomes" id="UP000595437">
    <property type="component" value="Chromosome 17"/>
</dbReference>
<dbReference type="AlphaFoldDB" id="A0A7T8GNF4"/>
<organism evidence="1 2">
    <name type="scientific">Caligus rogercresseyi</name>
    <name type="common">Sea louse</name>
    <dbReference type="NCBI Taxonomy" id="217165"/>
    <lineage>
        <taxon>Eukaryota</taxon>
        <taxon>Metazoa</taxon>
        <taxon>Ecdysozoa</taxon>
        <taxon>Arthropoda</taxon>
        <taxon>Crustacea</taxon>
        <taxon>Multicrustacea</taxon>
        <taxon>Hexanauplia</taxon>
        <taxon>Copepoda</taxon>
        <taxon>Siphonostomatoida</taxon>
        <taxon>Caligidae</taxon>
        <taxon>Caligus</taxon>
    </lineage>
</organism>
<reference evidence="2" key="1">
    <citation type="submission" date="2021-01" db="EMBL/GenBank/DDBJ databases">
        <title>Caligus Genome Assembly.</title>
        <authorList>
            <person name="Gallardo-Escarate C."/>
        </authorList>
    </citation>
    <scope>NUCLEOTIDE SEQUENCE [LARGE SCALE GENOMIC DNA]</scope>
</reference>
<feature type="non-terminal residue" evidence="1">
    <location>
        <position position="1"/>
    </location>
</feature>